<reference evidence="2 3" key="1">
    <citation type="submission" date="2020-11" db="EMBL/GenBank/DDBJ databases">
        <title>Arthrobacter antarcticus sp. nov., isolated from Antarctic Soil.</title>
        <authorList>
            <person name="Li J."/>
        </authorList>
    </citation>
    <scope>NUCLEOTIDE SEQUENCE [LARGE SCALE GENOMIC DNA]</scope>
    <source>
        <strain evidence="2 3">Z1-20</strain>
    </source>
</reference>
<name>A0A931G600_9MICC</name>
<dbReference type="AlphaFoldDB" id="A0A931G600"/>
<dbReference type="Proteomes" id="UP000655366">
    <property type="component" value="Unassembled WGS sequence"/>
</dbReference>
<sequence length="163" mass="15961">MPSSVAGASEAQQSAGPAASSTSSNTTSGTTSPSPSPSSTSSASPTSSTTSTVGALVADFPATLLPVMPGANVKASSFDKTKTPATASFTAAISATSTDVLAYYTKVFQDQGFTALPGDAVGSVAAKDFSRANGTETVQVSVVPSEPGVTFTVSANVLPASLK</sequence>
<dbReference type="EMBL" id="JADNYM010000018">
    <property type="protein sequence ID" value="MBG0740503.1"/>
    <property type="molecule type" value="Genomic_DNA"/>
</dbReference>
<proteinExistence type="predicted"/>
<accession>A0A931G600</accession>
<evidence type="ECO:0000313" key="2">
    <source>
        <dbReference type="EMBL" id="MBG0740503.1"/>
    </source>
</evidence>
<comment type="caution">
    <text evidence="2">The sequence shown here is derived from an EMBL/GenBank/DDBJ whole genome shotgun (WGS) entry which is preliminary data.</text>
</comment>
<gene>
    <name evidence="2" type="ORF">IV500_14055</name>
</gene>
<evidence type="ECO:0000313" key="3">
    <source>
        <dbReference type="Proteomes" id="UP000655366"/>
    </source>
</evidence>
<organism evidence="2 3">
    <name type="scientific">Arthrobacter terrae</name>
    <dbReference type="NCBI Taxonomy" id="2935737"/>
    <lineage>
        <taxon>Bacteria</taxon>
        <taxon>Bacillati</taxon>
        <taxon>Actinomycetota</taxon>
        <taxon>Actinomycetes</taxon>
        <taxon>Micrococcales</taxon>
        <taxon>Micrococcaceae</taxon>
        <taxon>Arthrobacter</taxon>
    </lineage>
</organism>
<feature type="region of interest" description="Disordered" evidence="1">
    <location>
        <begin position="1"/>
        <end position="51"/>
    </location>
</feature>
<evidence type="ECO:0000256" key="1">
    <source>
        <dbReference type="SAM" id="MobiDB-lite"/>
    </source>
</evidence>
<protein>
    <submittedName>
        <fullName evidence="2">Uncharacterized protein</fullName>
    </submittedName>
</protein>
<keyword evidence="3" id="KW-1185">Reference proteome</keyword>